<reference evidence="1" key="2">
    <citation type="journal article" date="2015" name="Data Brief">
        <title>Shoot transcriptome of the giant reed, Arundo donax.</title>
        <authorList>
            <person name="Barrero R.A."/>
            <person name="Guerrero F.D."/>
            <person name="Moolhuijzen P."/>
            <person name="Goolsby J.A."/>
            <person name="Tidwell J."/>
            <person name="Bellgard S.E."/>
            <person name="Bellgard M.I."/>
        </authorList>
    </citation>
    <scope>NUCLEOTIDE SEQUENCE</scope>
    <source>
        <tissue evidence="1">Shoot tissue taken approximately 20 cm above the soil surface</tissue>
    </source>
</reference>
<name>A0A0A9FPZ9_ARUDO</name>
<organism evidence="1">
    <name type="scientific">Arundo donax</name>
    <name type="common">Giant reed</name>
    <name type="synonym">Donax arundinaceus</name>
    <dbReference type="NCBI Taxonomy" id="35708"/>
    <lineage>
        <taxon>Eukaryota</taxon>
        <taxon>Viridiplantae</taxon>
        <taxon>Streptophyta</taxon>
        <taxon>Embryophyta</taxon>
        <taxon>Tracheophyta</taxon>
        <taxon>Spermatophyta</taxon>
        <taxon>Magnoliopsida</taxon>
        <taxon>Liliopsida</taxon>
        <taxon>Poales</taxon>
        <taxon>Poaceae</taxon>
        <taxon>PACMAD clade</taxon>
        <taxon>Arundinoideae</taxon>
        <taxon>Arundineae</taxon>
        <taxon>Arundo</taxon>
    </lineage>
</organism>
<sequence length="38" mass="4444">MSPLLTCLLSLIKNVSHFDHMLYRPYVVNLSNFFTVDD</sequence>
<protein>
    <submittedName>
        <fullName evidence="1">Uncharacterized protein</fullName>
    </submittedName>
</protein>
<dbReference type="AlphaFoldDB" id="A0A0A9FPZ9"/>
<dbReference type="EMBL" id="GBRH01187523">
    <property type="protein sequence ID" value="JAE10373.1"/>
    <property type="molecule type" value="Transcribed_RNA"/>
</dbReference>
<proteinExistence type="predicted"/>
<evidence type="ECO:0000313" key="1">
    <source>
        <dbReference type="EMBL" id="JAE10373.1"/>
    </source>
</evidence>
<reference evidence="1" key="1">
    <citation type="submission" date="2014-09" db="EMBL/GenBank/DDBJ databases">
        <authorList>
            <person name="Magalhaes I.L.F."/>
            <person name="Oliveira U."/>
            <person name="Santos F.R."/>
            <person name="Vidigal T.H.D.A."/>
            <person name="Brescovit A.D."/>
            <person name="Santos A.J."/>
        </authorList>
    </citation>
    <scope>NUCLEOTIDE SEQUENCE</scope>
    <source>
        <tissue evidence="1">Shoot tissue taken approximately 20 cm above the soil surface</tissue>
    </source>
</reference>
<accession>A0A0A9FPZ9</accession>